<name>A0A1Y2DIQ0_9PEZI</name>
<evidence type="ECO:0000313" key="1">
    <source>
        <dbReference type="EMBL" id="ORY58705.1"/>
    </source>
</evidence>
<dbReference type="EMBL" id="MCFJ01000015">
    <property type="protein sequence ID" value="ORY58705.1"/>
    <property type="molecule type" value="Genomic_DNA"/>
</dbReference>
<evidence type="ECO:0000313" key="2">
    <source>
        <dbReference type="Proteomes" id="UP000193689"/>
    </source>
</evidence>
<sequence length="168" mass="19233">MESIPLVQKDDEDKKQKIDFHHQLERTLSKAEKGAKMAEAYRSTLQPRRLPNRNWPRSLGQRCASRVTATINEFGKFEWTCHAISLRKQISEERTNNDEVCLWPTEYGSDGEFTIGNFDEPNSLIWPSLEILDLKAKSSDYDKKSVCLEDTETKAPGSLGPVLQYALK</sequence>
<keyword evidence="2" id="KW-1185">Reference proteome</keyword>
<proteinExistence type="predicted"/>
<dbReference type="AlphaFoldDB" id="A0A1Y2DIQ0"/>
<organism evidence="1 2">
    <name type="scientific">Pseudomassariella vexata</name>
    <dbReference type="NCBI Taxonomy" id="1141098"/>
    <lineage>
        <taxon>Eukaryota</taxon>
        <taxon>Fungi</taxon>
        <taxon>Dikarya</taxon>
        <taxon>Ascomycota</taxon>
        <taxon>Pezizomycotina</taxon>
        <taxon>Sordariomycetes</taxon>
        <taxon>Xylariomycetidae</taxon>
        <taxon>Amphisphaeriales</taxon>
        <taxon>Pseudomassariaceae</taxon>
        <taxon>Pseudomassariella</taxon>
    </lineage>
</organism>
<accession>A0A1Y2DIQ0</accession>
<reference evidence="1 2" key="1">
    <citation type="submission" date="2016-07" db="EMBL/GenBank/DDBJ databases">
        <title>Pervasive Adenine N6-methylation of Active Genes in Fungi.</title>
        <authorList>
            <consortium name="DOE Joint Genome Institute"/>
            <person name="Mondo S.J."/>
            <person name="Dannebaum R.O."/>
            <person name="Kuo R.C."/>
            <person name="Labutti K."/>
            <person name="Haridas S."/>
            <person name="Kuo A."/>
            <person name="Salamov A."/>
            <person name="Ahrendt S.R."/>
            <person name="Lipzen A."/>
            <person name="Sullivan W."/>
            <person name="Andreopoulos W.B."/>
            <person name="Clum A."/>
            <person name="Lindquist E."/>
            <person name="Daum C."/>
            <person name="Ramamoorthy G.K."/>
            <person name="Gryganskyi A."/>
            <person name="Culley D."/>
            <person name="Magnuson J.K."/>
            <person name="James T.Y."/>
            <person name="O'Malley M.A."/>
            <person name="Stajich J.E."/>
            <person name="Spatafora J.W."/>
            <person name="Visel A."/>
            <person name="Grigoriev I.V."/>
        </authorList>
    </citation>
    <scope>NUCLEOTIDE SEQUENCE [LARGE SCALE GENOMIC DNA]</scope>
    <source>
        <strain evidence="1 2">CBS 129021</strain>
    </source>
</reference>
<dbReference type="RefSeq" id="XP_040711517.1">
    <property type="nucleotide sequence ID" value="XM_040858777.1"/>
</dbReference>
<comment type="caution">
    <text evidence="1">The sequence shown here is derived from an EMBL/GenBank/DDBJ whole genome shotgun (WGS) entry which is preliminary data.</text>
</comment>
<dbReference type="Proteomes" id="UP000193689">
    <property type="component" value="Unassembled WGS sequence"/>
</dbReference>
<gene>
    <name evidence="1" type="ORF">BCR38DRAFT_413028</name>
</gene>
<dbReference type="GeneID" id="63774989"/>
<protein>
    <submittedName>
        <fullName evidence="1">Uncharacterized protein</fullName>
    </submittedName>
</protein>
<dbReference type="InParanoid" id="A0A1Y2DIQ0"/>